<protein>
    <submittedName>
        <fullName evidence="11">YadA-like family protein</fullName>
    </submittedName>
</protein>
<gene>
    <name evidence="11" type="ORF">N1032_22130</name>
</gene>
<dbReference type="Proteomes" id="UP001165586">
    <property type="component" value="Unassembled WGS sequence"/>
</dbReference>
<keyword evidence="6" id="KW-0472">Membrane</keyword>
<evidence type="ECO:0000256" key="1">
    <source>
        <dbReference type="ARBA" id="ARBA00004241"/>
    </source>
</evidence>
<evidence type="ECO:0000256" key="8">
    <source>
        <dbReference type="SAM" id="MobiDB-lite"/>
    </source>
</evidence>
<evidence type="ECO:0000259" key="10">
    <source>
        <dbReference type="Pfam" id="PF03895"/>
    </source>
</evidence>
<feature type="domain" description="Trimeric autotransporter adhesin YadA-like C-terminal membrane anchor" evidence="10">
    <location>
        <begin position="434"/>
        <end position="488"/>
    </location>
</feature>
<accession>A0ABT2H961</accession>
<evidence type="ECO:0000256" key="5">
    <source>
        <dbReference type="ARBA" id="ARBA00022729"/>
    </source>
</evidence>
<evidence type="ECO:0000256" key="4">
    <source>
        <dbReference type="ARBA" id="ARBA00022692"/>
    </source>
</evidence>
<keyword evidence="4" id="KW-0812">Transmembrane</keyword>
<feature type="chain" id="PRO_5047018668" evidence="9">
    <location>
        <begin position="20"/>
        <end position="488"/>
    </location>
</feature>
<dbReference type="InterPro" id="IPR045584">
    <property type="entry name" value="Pilin-like"/>
</dbReference>
<feature type="region of interest" description="Disordered" evidence="8">
    <location>
        <begin position="171"/>
        <end position="193"/>
    </location>
</feature>
<evidence type="ECO:0000256" key="7">
    <source>
        <dbReference type="ARBA" id="ARBA00023237"/>
    </source>
</evidence>
<keyword evidence="7" id="KW-0998">Cell outer membrane</keyword>
<evidence type="ECO:0000256" key="3">
    <source>
        <dbReference type="ARBA" id="ARBA00022452"/>
    </source>
</evidence>
<evidence type="ECO:0000313" key="11">
    <source>
        <dbReference type="EMBL" id="MCS5736437.1"/>
    </source>
</evidence>
<dbReference type="SUPFAM" id="SSF57997">
    <property type="entry name" value="Tropomyosin"/>
    <property type="match status" value="1"/>
</dbReference>
<sequence>MKRILIATLLAAVCINASAANNQADEDAAWSAVIGKFNQPMNSKESFLKDINVEASRLGFQISGGQLADINTNDFKSGDETMKKHIIATVVGLTLAGSAIADGTYNTLNGGYTATDSWDMTNGTHHLTLNKGGNTYTLDVPNSWNSQLSDSEVDNAISQATNNYTVDLTPVSNTPTTQPPVTQPPVTSKPMTDIGSTNVTIPVNVGLGKTANQTHELSTWLEAHESEIFDLYGTVNGHTSSLTDLQGEVAKDKVRISQLQQQQPTQGQKGDKGDKGDTGLQGKQGVAGKDGAPGKDGVTKVQVDTATQQKVAANTSKLADHDKRITKNESDIKDNTKHISDVETVVNNNADALVNVQDTTNAVIDGVNNHEQRIDVLEHSSVGSLAPRVNNNSQRIQKLEAHDKEQDKRISENNERAMAGVASALAVTGLHYTDSANSIAAGAGNYGGQSAVSVGYSHQWGTSARFSVQNSVDTTGNVGTSASVAIGW</sequence>
<comment type="subcellular location">
    <subcellularLocation>
        <location evidence="2">Cell outer membrane</location>
    </subcellularLocation>
    <subcellularLocation>
        <location evidence="1">Cell surface</location>
    </subcellularLocation>
</comment>
<evidence type="ECO:0000256" key="9">
    <source>
        <dbReference type="SAM" id="SignalP"/>
    </source>
</evidence>
<dbReference type="EMBL" id="JANLCJ010000029">
    <property type="protein sequence ID" value="MCS5736437.1"/>
    <property type="molecule type" value="Genomic_DNA"/>
</dbReference>
<proteinExistence type="predicted"/>
<dbReference type="InterPro" id="IPR005594">
    <property type="entry name" value="YadA_C"/>
</dbReference>
<name>A0ABT2H961_9MICO</name>
<dbReference type="SUPFAM" id="SSF54523">
    <property type="entry name" value="Pili subunits"/>
    <property type="match status" value="1"/>
</dbReference>
<reference evidence="11" key="1">
    <citation type="submission" date="2022-08" db="EMBL/GenBank/DDBJ databases">
        <authorList>
            <person name="Deng Y."/>
            <person name="Han X.-F."/>
            <person name="Zhang Y.-Q."/>
        </authorList>
    </citation>
    <scope>NUCLEOTIDE SEQUENCE</scope>
    <source>
        <strain evidence="11">CPCC 203386</strain>
    </source>
</reference>
<dbReference type="RefSeq" id="WP_259542373.1">
    <property type="nucleotide sequence ID" value="NZ_JANLCJ010000029.1"/>
</dbReference>
<evidence type="ECO:0000256" key="6">
    <source>
        <dbReference type="ARBA" id="ARBA00023136"/>
    </source>
</evidence>
<evidence type="ECO:0000256" key="2">
    <source>
        <dbReference type="ARBA" id="ARBA00004442"/>
    </source>
</evidence>
<evidence type="ECO:0000313" key="12">
    <source>
        <dbReference type="Proteomes" id="UP001165586"/>
    </source>
</evidence>
<feature type="region of interest" description="Disordered" evidence="8">
    <location>
        <begin position="254"/>
        <end position="299"/>
    </location>
</feature>
<dbReference type="Gene3D" id="3.30.1300.30">
    <property type="entry name" value="GSPII I/J protein-like"/>
    <property type="match status" value="1"/>
</dbReference>
<dbReference type="Pfam" id="PF03895">
    <property type="entry name" value="YadA_anchor"/>
    <property type="match status" value="1"/>
</dbReference>
<comment type="caution">
    <text evidence="11">The sequence shown here is derived from an EMBL/GenBank/DDBJ whole genome shotgun (WGS) entry which is preliminary data.</text>
</comment>
<keyword evidence="5 9" id="KW-0732">Signal</keyword>
<organism evidence="11 12">
    <name type="scientific">Herbiconiux daphne</name>
    <dbReference type="NCBI Taxonomy" id="2970914"/>
    <lineage>
        <taxon>Bacteria</taxon>
        <taxon>Bacillati</taxon>
        <taxon>Actinomycetota</taxon>
        <taxon>Actinomycetes</taxon>
        <taxon>Micrococcales</taxon>
        <taxon>Microbacteriaceae</taxon>
        <taxon>Herbiconiux</taxon>
    </lineage>
</organism>
<feature type="compositionally biased region" description="Low complexity" evidence="8">
    <location>
        <begin position="258"/>
        <end position="268"/>
    </location>
</feature>
<feature type="signal peptide" evidence="9">
    <location>
        <begin position="1"/>
        <end position="19"/>
    </location>
</feature>
<keyword evidence="3" id="KW-1134">Transmembrane beta strand</keyword>
<dbReference type="Gene3D" id="1.20.5.320">
    <property type="entry name" value="6-Phosphogluconate Dehydrogenase, domain 3"/>
    <property type="match status" value="1"/>
</dbReference>
<keyword evidence="12" id="KW-1185">Reference proteome</keyword>